<comment type="caution">
    <text evidence="4">The sequence shown here is derived from an EMBL/GenBank/DDBJ whole genome shotgun (WGS) entry which is preliminary data.</text>
</comment>
<dbReference type="PROSITE" id="PS50055">
    <property type="entry name" value="TYR_PHOSPHATASE_PTP"/>
    <property type="match status" value="1"/>
</dbReference>
<evidence type="ECO:0000259" key="2">
    <source>
        <dbReference type="PROSITE" id="PS50055"/>
    </source>
</evidence>
<dbReference type="InterPro" id="IPR029021">
    <property type="entry name" value="Prot-tyrosine_phosphatase-like"/>
</dbReference>
<comment type="similarity">
    <text evidence="1">Belongs to the protein-tyrosine phosphatase family. Non-receptor class subfamily.</text>
</comment>
<dbReference type="EC" id="3.1.3.48" evidence="4"/>
<keyword evidence="5" id="KW-1185">Reference proteome</keyword>
<dbReference type="InParanoid" id="K0KYA7"/>
<dbReference type="PANTHER" id="PTHR19134">
    <property type="entry name" value="RECEPTOR-TYPE TYROSINE-PROTEIN PHOSPHATASE"/>
    <property type="match status" value="1"/>
</dbReference>
<name>K0KYA7_WICCF</name>
<dbReference type="GO" id="GO:0004725">
    <property type="term" value="F:protein tyrosine phosphatase activity"/>
    <property type="evidence" value="ECO:0007669"/>
    <property type="project" value="UniProtKB-EC"/>
</dbReference>
<keyword evidence="4" id="KW-0378">Hydrolase</keyword>
<dbReference type="SMART" id="SM00194">
    <property type="entry name" value="PTPc"/>
    <property type="match status" value="1"/>
</dbReference>
<dbReference type="SUPFAM" id="SSF52799">
    <property type="entry name" value="(Phosphotyrosine protein) phosphatases II"/>
    <property type="match status" value="1"/>
</dbReference>
<dbReference type="HOGENOM" id="CLU_001645_9_12_1"/>
<evidence type="ECO:0000313" key="4">
    <source>
        <dbReference type="EMBL" id="CCH47062.1"/>
    </source>
</evidence>
<dbReference type="PANTHER" id="PTHR19134:SF449">
    <property type="entry name" value="TYROSINE-PROTEIN PHOSPHATASE 1"/>
    <property type="match status" value="1"/>
</dbReference>
<accession>K0KYA7</accession>
<dbReference type="AlphaFoldDB" id="K0KYA7"/>
<gene>
    <name evidence="4" type="ORF">BN7_6671</name>
</gene>
<dbReference type="PRINTS" id="PR00700">
    <property type="entry name" value="PRTYPHPHTASE"/>
</dbReference>
<keyword evidence="4" id="KW-0675">Receptor</keyword>
<evidence type="ECO:0000259" key="3">
    <source>
        <dbReference type="PROSITE" id="PS50056"/>
    </source>
</evidence>
<dbReference type="FunCoup" id="K0KYA7">
    <property type="interactions" value="926"/>
</dbReference>
<dbReference type="STRING" id="1206466.K0KYA7"/>
<sequence length="315" mass="36837">MDPKLPFYLQQSHAQLATKFKQIKLLEDERIHDVTIKKDESNWSVSSGIEAFELKRNRYMNILPWDKTRVKLNVTDGFNDFINASNIELDLNNHDFKSSKQQYISTQGPTKNTVDQFWQMIIQQSPMKNVVICMVTPLQEHGVTKCFKYWCDVKDDLVKFQGDDNGFEHDLELKCIDSVDTDIPGVTYTTLSLKSIKDDTIIDEKIIHHLYYDKWTDFSKPEDWKSIYQLTKLARGLNDDLNKLIVHCSAGVGRTGTFITLDYLFNSIDQYDNSQDKDLIEIIVQILRTQRMMMVQSQEQFLFIYDSLKRYLLGV</sequence>
<feature type="domain" description="Tyrosine-protein phosphatase" evidence="2">
    <location>
        <begin position="16"/>
        <end position="311"/>
    </location>
</feature>
<dbReference type="Proteomes" id="UP000009328">
    <property type="component" value="Unassembled WGS sequence"/>
</dbReference>
<evidence type="ECO:0000313" key="5">
    <source>
        <dbReference type="Proteomes" id="UP000009328"/>
    </source>
</evidence>
<dbReference type="InterPro" id="IPR003595">
    <property type="entry name" value="Tyr_Pase_cat"/>
</dbReference>
<dbReference type="EMBL" id="CAIF01000302">
    <property type="protein sequence ID" value="CCH47062.1"/>
    <property type="molecule type" value="Genomic_DNA"/>
</dbReference>
<dbReference type="SMART" id="SM00404">
    <property type="entry name" value="PTPc_motif"/>
    <property type="match status" value="1"/>
</dbReference>
<dbReference type="PROSITE" id="PS50056">
    <property type="entry name" value="TYR_PHOSPHATASE_2"/>
    <property type="match status" value="1"/>
</dbReference>
<proteinExistence type="inferred from homology"/>
<dbReference type="InterPro" id="IPR000387">
    <property type="entry name" value="Tyr_Pase_dom"/>
</dbReference>
<reference evidence="4 5" key="1">
    <citation type="journal article" date="2012" name="Eukaryot. Cell">
        <title>Draft genome sequence of Wickerhamomyces ciferrii NRRL Y-1031 F-60-10.</title>
        <authorList>
            <person name="Schneider J."/>
            <person name="Andrea H."/>
            <person name="Blom J."/>
            <person name="Jaenicke S."/>
            <person name="Ruckert C."/>
            <person name="Schorsch C."/>
            <person name="Szczepanowski R."/>
            <person name="Farwick M."/>
            <person name="Goesmann A."/>
            <person name="Puhler A."/>
            <person name="Schaffer S."/>
            <person name="Tauch A."/>
            <person name="Kohler T."/>
            <person name="Brinkrolf K."/>
        </authorList>
    </citation>
    <scope>NUCLEOTIDE SEQUENCE [LARGE SCALE GENOMIC DNA]</scope>
    <source>
        <strain evidence="5">ATCC 14091 / BCRC 22168 / CBS 111 / JCM 3599 / NBRC 0793 / NRRL Y-1031 F-60-10</strain>
    </source>
</reference>
<feature type="domain" description="Tyrosine specific protein phosphatases" evidence="3">
    <location>
        <begin position="225"/>
        <end position="302"/>
    </location>
</feature>
<dbReference type="InterPro" id="IPR000242">
    <property type="entry name" value="PTP_cat"/>
</dbReference>
<dbReference type="eggNOG" id="KOG0789">
    <property type="taxonomic scope" value="Eukaryota"/>
</dbReference>
<protein>
    <submittedName>
        <fullName evidence="4">Receptor-type tyrosine-protein phosphatase S</fullName>
        <ecNumber evidence="4">3.1.3.48</ecNumber>
    </submittedName>
</protein>
<dbReference type="Pfam" id="PF00102">
    <property type="entry name" value="Y_phosphatase"/>
    <property type="match status" value="1"/>
</dbReference>
<evidence type="ECO:0000256" key="1">
    <source>
        <dbReference type="ARBA" id="ARBA00009649"/>
    </source>
</evidence>
<organism evidence="4 5">
    <name type="scientific">Wickerhamomyces ciferrii (strain ATCC 14091 / BCRC 22168 / CBS 111 / JCM 3599 / NBRC 0793 / NRRL Y-1031 F-60-10)</name>
    <name type="common">Yeast</name>
    <name type="synonym">Pichia ciferrii</name>
    <dbReference type="NCBI Taxonomy" id="1206466"/>
    <lineage>
        <taxon>Eukaryota</taxon>
        <taxon>Fungi</taxon>
        <taxon>Dikarya</taxon>
        <taxon>Ascomycota</taxon>
        <taxon>Saccharomycotina</taxon>
        <taxon>Saccharomycetes</taxon>
        <taxon>Phaffomycetales</taxon>
        <taxon>Wickerhamomycetaceae</taxon>
        <taxon>Wickerhamomyces</taxon>
    </lineage>
</organism>
<dbReference type="Gene3D" id="3.90.190.10">
    <property type="entry name" value="Protein tyrosine phosphatase superfamily"/>
    <property type="match status" value="1"/>
</dbReference>
<dbReference type="InterPro" id="IPR050348">
    <property type="entry name" value="Protein-Tyr_Phosphatase"/>
</dbReference>
<dbReference type="InterPro" id="IPR016130">
    <property type="entry name" value="Tyr_Pase_AS"/>
</dbReference>
<dbReference type="PROSITE" id="PS00383">
    <property type="entry name" value="TYR_PHOSPHATASE_1"/>
    <property type="match status" value="1"/>
</dbReference>